<proteinExistence type="predicted"/>
<evidence type="ECO:0000313" key="1">
    <source>
        <dbReference type="EnsemblPlants" id="AVESA.00010b.r2.7CG0715370.1.CDS.1"/>
    </source>
</evidence>
<name>A0ACD6AC41_AVESA</name>
<dbReference type="EnsemblPlants" id="AVESA.00010b.r2.7CG0715370.1">
    <property type="protein sequence ID" value="AVESA.00010b.r2.7CG0715370.1.CDS.1"/>
    <property type="gene ID" value="AVESA.00010b.r2.7CG0715370"/>
</dbReference>
<protein>
    <submittedName>
        <fullName evidence="1">Uncharacterized protein</fullName>
    </submittedName>
</protein>
<keyword evidence="2" id="KW-1185">Reference proteome</keyword>
<evidence type="ECO:0000313" key="2">
    <source>
        <dbReference type="Proteomes" id="UP001732700"/>
    </source>
</evidence>
<organism evidence="1 2">
    <name type="scientific">Avena sativa</name>
    <name type="common">Oat</name>
    <dbReference type="NCBI Taxonomy" id="4498"/>
    <lineage>
        <taxon>Eukaryota</taxon>
        <taxon>Viridiplantae</taxon>
        <taxon>Streptophyta</taxon>
        <taxon>Embryophyta</taxon>
        <taxon>Tracheophyta</taxon>
        <taxon>Spermatophyta</taxon>
        <taxon>Magnoliopsida</taxon>
        <taxon>Liliopsida</taxon>
        <taxon>Poales</taxon>
        <taxon>Poaceae</taxon>
        <taxon>BOP clade</taxon>
        <taxon>Pooideae</taxon>
        <taxon>Poodae</taxon>
        <taxon>Poeae</taxon>
        <taxon>Poeae Chloroplast Group 1 (Aveneae type)</taxon>
        <taxon>Aveninae</taxon>
        <taxon>Avena</taxon>
    </lineage>
</organism>
<dbReference type="Proteomes" id="UP001732700">
    <property type="component" value="Chromosome 7C"/>
</dbReference>
<reference evidence="1" key="1">
    <citation type="submission" date="2021-05" db="EMBL/GenBank/DDBJ databases">
        <authorList>
            <person name="Scholz U."/>
            <person name="Mascher M."/>
            <person name="Fiebig A."/>
        </authorList>
    </citation>
    <scope>NUCLEOTIDE SEQUENCE [LARGE SCALE GENOMIC DNA]</scope>
</reference>
<accession>A0ACD6AC41</accession>
<sequence>MYELGSLSDLHSQSLFHKRIFGSKDNCPDILEEVSNEILKKCGGLPLAIISISSLLANRSATKHEWEKVKRSIGSALENNHSLEGMNSILCLSYNDLPPNLKTCLLYLSVFPEDYVIYRERLVRRWIAEGFISEVRGQSQQEVAENYFYELINKSMVQPAYIDYDGKARACRVHDMMLEIIISKSAEENFITVVGGGQSSLANRQGFIRRLSIQYIDQELAFSLANEDLSHVRSLTIIPSCCSKHLPSLVQFEALRVLDLQGCLDLDDSYTNGMDKLYQLKYLNLGGTRVSKLPSRIELLFNLETLIIWHTQVRDLPAGFVQLAKLQHLMGVHDLPNGIGVMRKLQLMSGFNVYSSSKDVLVDLGNFTSLEELQVFVVMHSYCGEVPPPELRRREEAFLSSLCKLGTYKLRDLNINADPASLEFLDSWSPPPSCLQKFTASMMDSFTNFPKWVTPALTNLVDLDIALTELTEDDLLTLGKLPSLLRLVIKLSEKYIKVRVQGFSFPSLKVFDLANIPGAYVTFLKGSMPKLENLEIRLSVLMAKTDGFFLGIEHLARLKQAKIWLMRDAATISETKALTAAIRSEAGAHHNHVAVIFVGEPSEEDSDSEKSTEDDRTDGN</sequence>
<reference evidence="1" key="2">
    <citation type="submission" date="2025-09" db="UniProtKB">
        <authorList>
            <consortium name="EnsemblPlants"/>
        </authorList>
    </citation>
    <scope>IDENTIFICATION</scope>
</reference>